<organism evidence="2 3">
    <name type="scientific">Melipona bicolor</name>
    <dbReference type="NCBI Taxonomy" id="60889"/>
    <lineage>
        <taxon>Eukaryota</taxon>
        <taxon>Metazoa</taxon>
        <taxon>Ecdysozoa</taxon>
        <taxon>Arthropoda</taxon>
        <taxon>Hexapoda</taxon>
        <taxon>Insecta</taxon>
        <taxon>Pterygota</taxon>
        <taxon>Neoptera</taxon>
        <taxon>Endopterygota</taxon>
        <taxon>Hymenoptera</taxon>
        <taxon>Apocrita</taxon>
        <taxon>Aculeata</taxon>
        <taxon>Apoidea</taxon>
        <taxon>Anthophila</taxon>
        <taxon>Apidae</taxon>
        <taxon>Melipona</taxon>
    </lineage>
</organism>
<evidence type="ECO:0000313" key="2">
    <source>
        <dbReference type="EMBL" id="KAK1123815.1"/>
    </source>
</evidence>
<evidence type="ECO:0000256" key="1">
    <source>
        <dbReference type="SAM" id="MobiDB-lite"/>
    </source>
</evidence>
<dbReference type="AlphaFoldDB" id="A0AA40FRS0"/>
<protein>
    <submittedName>
        <fullName evidence="2">Uncharacterized protein</fullName>
    </submittedName>
</protein>
<gene>
    <name evidence="2" type="ORF">K0M31_008504</name>
</gene>
<reference evidence="2" key="1">
    <citation type="submission" date="2021-10" db="EMBL/GenBank/DDBJ databases">
        <title>Melipona bicolor Genome sequencing and assembly.</title>
        <authorList>
            <person name="Araujo N.S."/>
            <person name="Arias M.C."/>
        </authorList>
    </citation>
    <scope>NUCLEOTIDE SEQUENCE</scope>
    <source>
        <strain evidence="2">USP_2M_L1-L4_2017</strain>
        <tissue evidence="2">Whole body</tissue>
    </source>
</reference>
<dbReference type="EMBL" id="JAHYIQ010000020">
    <property type="protein sequence ID" value="KAK1123815.1"/>
    <property type="molecule type" value="Genomic_DNA"/>
</dbReference>
<name>A0AA40FRS0_9HYME</name>
<sequence length="101" mass="11157">MNTNTREKRYGTKWLSKIIDGDPEGKEFGRVGVARRKESRTSHEKTSNRDGARRGEGGGDVPMMVGVRVLVPSAEDEKMKGIPAVEPPLCFCLPQPSANWT</sequence>
<feature type="compositionally biased region" description="Basic and acidic residues" evidence="1">
    <location>
        <begin position="21"/>
        <end position="57"/>
    </location>
</feature>
<proteinExistence type="predicted"/>
<comment type="caution">
    <text evidence="2">The sequence shown here is derived from an EMBL/GenBank/DDBJ whole genome shotgun (WGS) entry which is preliminary data.</text>
</comment>
<evidence type="ECO:0000313" key="3">
    <source>
        <dbReference type="Proteomes" id="UP001177670"/>
    </source>
</evidence>
<accession>A0AA40FRS0</accession>
<dbReference type="Proteomes" id="UP001177670">
    <property type="component" value="Unassembled WGS sequence"/>
</dbReference>
<feature type="region of interest" description="Disordered" evidence="1">
    <location>
        <begin position="21"/>
        <end position="62"/>
    </location>
</feature>
<keyword evidence="3" id="KW-1185">Reference proteome</keyword>